<dbReference type="PANTHER" id="PTHR38133">
    <property type="entry name" value="SLR1429 PROTEIN"/>
    <property type="match status" value="1"/>
</dbReference>
<feature type="domain" description="SWIM-type" evidence="2">
    <location>
        <begin position="118"/>
        <end position="153"/>
    </location>
</feature>
<reference evidence="3 4" key="1">
    <citation type="submission" date="2016-10" db="EMBL/GenBank/DDBJ databases">
        <authorList>
            <person name="de Groot N.N."/>
        </authorList>
    </citation>
    <scope>NUCLEOTIDE SEQUENCE [LARGE SCALE GENOMIC DNA]</scope>
    <source>
        <strain evidence="3">MBHS1</strain>
    </source>
</reference>
<keyword evidence="1" id="KW-0479">Metal-binding</keyword>
<proteinExistence type="predicted"/>
<evidence type="ECO:0000313" key="4">
    <source>
        <dbReference type="Proteomes" id="UP000236724"/>
    </source>
</evidence>
<name>A0A1H6FG44_9GAMM</name>
<gene>
    <name evidence="3" type="ORF">MBHS_04900</name>
</gene>
<keyword evidence="4" id="KW-1185">Reference proteome</keyword>
<dbReference type="InterPro" id="IPR007527">
    <property type="entry name" value="Znf_SWIM"/>
</dbReference>
<keyword evidence="1" id="KW-0863">Zinc-finger</keyword>
<sequence length="281" mass="31926">MAKLSKTWWGQKFIEALEDFTNSGRLSRGRSYSSDRRILKFEIKKGGIVTATVRGNKNAYFGVYKEPKYTIKLQMMQVPEQDWKKVINYLGSKASLVSRLLMNEMPDNIDAAFSDVKLHLLPRSREDFKLTQCSCPDYANPCKHIAGVYYRLATQLDQDPFLLFELRGLPRDKLHDALCQSPLGEVLASTMDERGDAIEEVVDSYYPRPLPAGGIADYHSFWHGHKRLPTDIEAPAPAAVPAILVKKAGDNPAFWHQDNSFIEIMEDVYARVRKNRAKTGI</sequence>
<dbReference type="PANTHER" id="PTHR38133:SF1">
    <property type="entry name" value="SLR1429 PROTEIN"/>
    <property type="match status" value="1"/>
</dbReference>
<evidence type="ECO:0000313" key="3">
    <source>
        <dbReference type="EMBL" id="SEH09007.1"/>
    </source>
</evidence>
<keyword evidence="1" id="KW-0862">Zinc</keyword>
<dbReference type="GO" id="GO:0008270">
    <property type="term" value="F:zinc ion binding"/>
    <property type="evidence" value="ECO:0007669"/>
    <property type="project" value="UniProtKB-KW"/>
</dbReference>
<accession>A0A1H6FG44</accession>
<dbReference type="RefSeq" id="WP_103922498.1">
    <property type="nucleotide sequence ID" value="NZ_FMSV02000557.1"/>
</dbReference>
<organism evidence="3 4">
    <name type="scientific">Candidatus Venteria ishoeyi</name>
    <dbReference type="NCBI Taxonomy" id="1899563"/>
    <lineage>
        <taxon>Bacteria</taxon>
        <taxon>Pseudomonadati</taxon>
        <taxon>Pseudomonadota</taxon>
        <taxon>Gammaproteobacteria</taxon>
        <taxon>Thiotrichales</taxon>
        <taxon>Thiotrichaceae</taxon>
        <taxon>Venteria</taxon>
    </lineage>
</organism>
<dbReference type="EMBL" id="FMSV02000557">
    <property type="protein sequence ID" value="SEH09007.1"/>
    <property type="molecule type" value="Genomic_DNA"/>
</dbReference>
<evidence type="ECO:0000256" key="1">
    <source>
        <dbReference type="PROSITE-ProRule" id="PRU00325"/>
    </source>
</evidence>
<protein>
    <submittedName>
        <fullName evidence="3">SWIM zinc finger</fullName>
    </submittedName>
</protein>
<dbReference type="PROSITE" id="PS50966">
    <property type="entry name" value="ZF_SWIM"/>
    <property type="match status" value="1"/>
</dbReference>
<evidence type="ECO:0000259" key="2">
    <source>
        <dbReference type="PROSITE" id="PS50966"/>
    </source>
</evidence>
<dbReference type="AlphaFoldDB" id="A0A1H6FG44"/>
<dbReference type="Pfam" id="PF04434">
    <property type="entry name" value="SWIM"/>
    <property type="match status" value="1"/>
</dbReference>
<dbReference type="Proteomes" id="UP000236724">
    <property type="component" value="Unassembled WGS sequence"/>
</dbReference>
<dbReference type="OrthoDB" id="188274at2"/>